<dbReference type="AlphaFoldDB" id="A0A9E2S5X4"/>
<accession>A0A9E2S5X4</accession>
<dbReference type="EMBL" id="JAHSPG010000002">
    <property type="protein sequence ID" value="MBV4356366.1"/>
    <property type="molecule type" value="Genomic_DNA"/>
</dbReference>
<dbReference type="Proteomes" id="UP000812270">
    <property type="component" value="Unassembled WGS sequence"/>
</dbReference>
<evidence type="ECO:0000313" key="2">
    <source>
        <dbReference type="Proteomes" id="UP000812270"/>
    </source>
</evidence>
<keyword evidence="2" id="KW-1185">Reference proteome</keyword>
<reference evidence="1" key="1">
    <citation type="submission" date="2021-06" db="EMBL/GenBank/DDBJ databases">
        <authorList>
            <person name="Huq M.A."/>
        </authorList>
    </citation>
    <scope>NUCLEOTIDE SEQUENCE</scope>
    <source>
        <strain evidence="1">MAH-26</strain>
    </source>
</reference>
<dbReference type="RefSeq" id="WP_217789926.1">
    <property type="nucleotide sequence ID" value="NZ_JAHSPG010000002.1"/>
</dbReference>
<protein>
    <submittedName>
        <fullName evidence="1">Uncharacterized protein</fullName>
    </submittedName>
</protein>
<name>A0A9E2S5X4_9BACT</name>
<sequence length="213" mass="24366">MPVELGEQLSLSFRKFKKDPVLQERLKLSSNAYSSITDFSISFIPTGARDNSFFVYNIDLSLKDTSYLKEIQEKIVSFFADNEYITNTRRKRNEQLTEQKNLLETKIRKIDSTKQVIDNLAKANKLTPDFFYNNPISPSQLNEIEYNSKNELIKVNASLKDKDVEIVQPFISPEKYDVVSANNTSKKIVLGGILLAFILTPVVGRKKLTEAKM</sequence>
<comment type="caution">
    <text evidence="1">The sequence shown here is derived from an EMBL/GenBank/DDBJ whole genome shotgun (WGS) entry which is preliminary data.</text>
</comment>
<proteinExistence type="predicted"/>
<organism evidence="1 2">
    <name type="scientific">Pinibacter aurantiacus</name>
    <dbReference type="NCBI Taxonomy" id="2851599"/>
    <lineage>
        <taxon>Bacteria</taxon>
        <taxon>Pseudomonadati</taxon>
        <taxon>Bacteroidota</taxon>
        <taxon>Chitinophagia</taxon>
        <taxon>Chitinophagales</taxon>
        <taxon>Chitinophagaceae</taxon>
        <taxon>Pinibacter</taxon>
    </lineage>
</organism>
<gene>
    <name evidence="1" type="ORF">KTO63_04340</name>
</gene>
<evidence type="ECO:0000313" key="1">
    <source>
        <dbReference type="EMBL" id="MBV4356366.1"/>
    </source>
</evidence>